<evidence type="ECO:0000313" key="2">
    <source>
        <dbReference type="EMBL" id="KLJ07401.1"/>
    </source>
</evidence>
<feature type="region of interest" description="Disordered" evidence="1">
    <location>
        <begin position="1"/>
        <end position="59"/>
    </location>
</feature>
<feature type="region of interest" description="Disordered" evidence="1">
    <location>
        <begin position="402"/>
        <end position="425"/>
    </location>
</feature>
<accession>A0A0H1BDY1</accession>
<feature type="compositionally biased region" description="Polar residues" evidence="1">
    <location>
        <begin position="402"/>
        <end position="412"/>
    </location>
</feature>
<proteinExistence type="predicted"/>
<evidence type="ECO:0000313" key="3">
    <source>
        <dbReference type="Proteomes" id="UP000053573"/>
    </source>
</evidence>
<evidence type="ECO:0000256" key="1">
    <source>
        <dbReference type="SAM" id="MobiDB-lite"/>
    </source>
</evidence>
<feature type="compositionally biased region" description="Polar residues" evidence="1">
    <location>
        <begin position="448"/>
        <end position="467"/>
    </location>
</feature>
<feature type="compositionally biased region" description="Low complexity" evidence="1">
    <location>
        <begin position="25"/>
        <end position="35"/>
    </location>
</feature>
<gene>
    <name evidence="2" type="ORF">EMPG_17131</name>
</gene>
<dbReference type="AlphaFoldDB" id="A0A0H1BDY1"/>
<reference evidence="3" key="1">
    <citation type="journal article" date="2015" name="PLoS Genet.">
        <title>The dynamic genome and transcriptome of the human fungal pathogen Blastomyces and close relative Emmonsia.</title>
        <authorList>
            <person name="Munoz J.F."/>
            <person name="Gauthier G.M."/>
            <person name="Desjardins C.A."/>
            <person name="Gallo J.E."/>
            <person name="Holder J."/>
            <person name="Sullivan T.D."/>
            <person name="Marty A.J."/>
            <person name="Carmen J.C."/>
            <person name="Chen Z."/>
            <person name="Ding L."/>
            <person name="Gujja S."/>
            <person name="Magrini V."/>
            <person name="Misas E."/>
            <person name="Mitreva M."/>
            <person name="Priest M."/>
            <person name="Saif S."/>
            <person name="Whiston E.A."/>
            <person name="Young S."/>
            <person name="Zeng Q."/>
            <person name="Goldman W.E."/>
            <person name="Mardis E.R."/>
            <person name="Taylor J.W."/>
            <person name="McEwen J.G."/>
            <person name="Clay O.K."/>
            <person name="Klein B.S."/>
            <person name="Cuomo C.A."/>
        </authorList>
    </citation>
    <scope>NUCLEOTIDE SEQUENCE [LARGE SCALE GENOMIC DNA]</scope>
    <source>
        <strain evidence="3">UAMH 139</strain>
    </source>
</reference>
<dbReference type="Proteomes" id="UP000053573">
    <property type="component" value="Unassembled WGS sequence"/>
</dbReference>
<name>A0A0H1BDY1_9EURO</name>
<keyword evidence="3" id="KW-1185">Reference proteome</keyword>
<organism evidence="2 3">
    <name type="scientific">Blastomyces silverae</name>
    <dbReference type="NCBI Taxonomy" id="2060906"/>
    <lineage>
        <taxon>Eukaryota</taxon>
        <taxon>Fungi</taxon>
        <taxon>Dikarya</taxon>
        <taxon>Ascomycota</taxon>
        <taxon>Pezizomycotina</taxon>
        <taxon>Eurotiomycetes</taxon>
        <taxon>Eurotiomycetidae</taxon>
        <taxon>Onygenales</taxon>
        <taxon>Ajellomycetaceae</taxon>
        <taxon>Blastomyces</taxon>
    </lineage>
</organism>
<feature type="compositionally biased region" description="Basic and acidic residues" evidence="1">
    <location>
        <begin position="37"/>
        <end position="47"/>
    </location>
</feature>
<comment type="caution">
    <text evidence="2">The sequence shown here is derived from an EMBL/GenBank/DDBJ whole genome shotgun (WGS) entry which is preliminary data.</text>
</comment>
<feature type="region of interest" description="Disordered" evidence="1">
    <location>
        <begin position="442"/>
        <end position="568"/>
    </location>
</feature>
<feature type="compositionally biased region" description="Basic and acidic residues" evidence="1">
    <location>
        <begin position="1"/>
        <end position="10"/>
    </location>
</feature>
<dbReference type="EMBL" id="LDEV01002832">
    <property type="protein sequence ID" value="KLJ07401.1"/>
    <property type="molecule type" value="Genomic_DNA"/>
</dbReference>
<sequence>MGSEDARSVEGDQSQSGPAERLESGEQGQTSTSSSKRPSENDLPDRRTNKKSKGNKTRAVLQSELDDAKASINSLSSNCSRLKREKNILKDQIKELQKSMMDLREEHNLPKMDDGDVRNRLQNLMNRYRDWAREYSTEEPVDFDALRSSDVQRSLDETPFMQTASSGDLDPLGNFIYGKYILLNSLLVHFVCWFIVDNPLFFLNREFLELEICPSREFLSELMECVPRHKKDAWIGWTLRTLEPKLQGHGGDSPIIEYNGILSRTTTFYEKSTQSFIDMVAPLLKPLSEGAVAKRLRSLVHIMATTGTLVLRLRQQNYDVKSLSYDSGLLQGETFSRESNTMEPHPALRLKQDDKSLDGADIDFTIQPAIIASWFDGPEEEERVKVWTKAVVWAGGCKQIGTKQRGGTNCVSGSDIKGEPAPTPQTVNKRIDELLAPMQHSNKENRAESSQPEFSIPSPSETSSLEQLSAVEIPAVSTSHKPQAKDSPMDPSEISNKPMDHLASEAKDTRPIVNTALNPAPTDADRDGPAFLSRTLNPTEDAERDDKPCEVFVTQDSQSEGNKGDIVL</sequence>
<feature type="compositionally biased region" description="Basic and acidic residues" evidence="1">
    <location>
        <begin position="498"/>
        <end position="510"/>
    </location>
</feature>
<dbReference type="OrthoDB" id="4186128at2759"/>
<protein>
    <submittedName>
        <fullName evidence="2">Uncharacterized protein</fullName>
    </submittedName>
</protein>